<protein>
    <submittedName>
        <fullName evidence="1">Uncharacterized protein</fullName>
    </submittedName>
</protein>
<gene>
    <name evidence="1" type="ORF">M407DRAFT_23886</name>
</gene>
<sequence length="256" mass="29573">MTDAPSVIDLPYLEEVDMGVYMCPDVGYIVPRLRLPNYSRRFLRIDDDISFEVSPSDICRFLYPYTDGSSPPQETTMKIYHAPDSYPRVAYAIGTAGLDLSPALDDEEYGEFHGLIQAVQAHIKNPPVILTPHDVDEWGLFIWQRLGNLNAAKIRVKYMERMGTVEVLGILGNKHTLSTPESAEHEERWPFESLKELTLEETELDPRQLTRMIEARQQYLRKYSKTWLQKITLISCSLYARRSTMLSQNWLPRELS</sequence>
<keyword evidence="2" id="KW-1185">Reference proteome</keyword>
<organism evidence="1 2">
    <name type="scientific">Tulasnella calospora MUT 4182</name>
    <dbReference type="NCBI Taxonomy" id="1051891"/>
    <lineage>
        <taxon>Eukaryota</taxon>
        <taxon>Fungi</taxon>
        <taxon>Dikarya</taxon>
        <taxon>Basidiomycota</taxon>
        <taxon>Agaricomycotina</taxon>
        <taxon>Agaricomycetes</taxon>
        <taxon>Cantharellales</taxon>
        <taxon>Tulasnellaceae</taxon>
        <taxon>Tulasnella</taxon>
    </lineage>
</organism>
<evidence type="ECO:0000313" key="1">
    <source>
        <dbReference type="EMBL" id="KIO26819.1"/>
    </source>
</evidence>
<dbReference type="EMBL" id="KN823018">
    <property type="protein sequence ID" value="KIO26819.1"/>
    <property type="molecule type" value="Genomic_DNA"/>
</dbReference>
<reference evidence="2" key="2">
    <citation type="submission" date="2015-01" db="EMBL/GenBank/DDBJ databases">
        <title>Evolutionary Origins and Diversification of the Mycorrhizal Mutualists.</title>
        <authorList>
            <consortium name="DOE Joint Genome Institute"/>
            <consortium name="Mycorrhizal Genomics Consortium"/>
            <person name="Kohler A."/>
            <person name="Kuo A."/>
            <person name="Nagy L.G."/>
            <person name="Floudas D."/>
            <person name="Copeland A."/>
            <person name="Barry K.W."/>
            <person name="Cichocki N."/>
            <person name="Veneault-Fourrey C."/>
            <person name="LaButti K."/>
            <person name="Lindquist E.A."/>
            <person name="Lipzen A."/>
            <person name="Lundell T."/>
            <person name="Morin E."/>
            <person name="Murat C."/>
            <person name="Riley R."/>
            <person name="Ohm R."/>
            <person name="Sun H."/>
            <person name="Tunlid A."/>
            <person name="Henrissat B."/>
            <person name="Grigoriev I.V."/>
            <person name="Hibbett D.S."/>
            <person name="Martin F."/>
        </authorList>
    </citation>
    <scope>NUCLEOTIDE SEQUENCE [LARGE SCALE GENOMIC DNA]</scope>
    <source>
        <strain evidence="2">MUT 4182</strain>
    </source>
</reference>
<name>A0A0C3QKC6_9AGAM</name>
<dbReference type="AlphaFoldDB" id="A0A0C3QKC6"/>
<evidence type="ECO:0000313" key="2">
    <source>
        <dbReference type="Proteomes" id="UP000054248"/>
    </source>
</evidence>
<dbReference type="HOGENOM" id="CLU_1086632_0_0_1"/>
<accession>A0A0C3QKC6</accession>
<dbReference type="Proteomes" id="UP000054248">
    <property type="component" value="Unassembled WGS sequence"/>
</dbReference>
<reference evidence="1 2" key="1">
    <citation type="submission" date="2014-04" db="EMBL/GenBank/DDBJ databases">
        <authorList>
            <consortium name="DOE Joint Genome Institute"/>
            <person name="Kuo A."/>
            <person name="Girlanda M."/>
            <person name="Perotto S."/>
            <person name="Kohler A."/>
            <person name="Nagy L.G."/>
            <person name="Floudas D."/>
            <person name="Copeland A."/>
            <person name="Barry K.W."/>
            <person name="Cichocki N."/>
            <person name="Veneault-Fourrey C."/>
            <person name="LaButti K."/>
            <person name="Lindquist E.A."/>
            <person name="Lipzen A."/>
            <person name="Lundell T."/>
            <person name="Morin E."/>
            <person name="Murat C."/>
            <person name="Sun H."/>
            <person name="Tunlid A."/>
            <person name="Henrissat B."/>
            <person name="Grigoriev I.V."/>
            <person name="Hibbett D.S."/>
            <person name="Martin F."/>
            <person name="Nordberg H.P."/>
            <person name="Cantor M.N."/>
            <person name="Hua S.X."/>
        </authorList>
    </citation>
    <scope>NUCLEOTIDE SEQUENCE [LARGE SCALE GENOMIC DNA]</scope>
    <source>
        <strain evidence="1 2">MUT 4182</strain>
    </source>
</reference>
<proteinExistence type="predicted"/>
<dbReference type="OrthoDB" id="3298688at2759"/>